<gene>
    <name evidence="1" type="ORF">LO80_03450</name>
</gene>
<name>A0A097ENH6_9GAMM</name>
<dbReference type="HOGENOM" id="CLU_2734162_0_0_6"/>
<protein>
    <submittedName>
        <fullName evidence="1">Uncharacterized protein</fullName>
    </submittedName>
</protein>
<dbReference type="KEGG" id="frf:LO80_03450"/>
<organism evidence="1 2">
    <name type="scientific">Candidatus Francisella endociliophora</name>
    <dbReference type="NCBI Taxonomy" id="653937"/>
    <lineage>
        <taxon>Bacteria</taxon>
        <taxon>Pseudomonadati</taxon>
        <taxon>Pseudomonadota</taxon>
        <taxon>Gammaproteobacteria</taxon>
        <taxon>Thiotrichales</taxon>
        <taxon>Francisellaceae</taxon>
        <taxon>Francisella</taxon>
    </lineage>
</organism>
<reference evidence="1 2" key="1">
    <citation type="submission" date="2014-10" db="EMBL/GenBank/DDBJ databases">
        <title>Whole genome sequence of Francisella endociliophora strain FSC1006, isolated from a laboratory culture of the marine ciliate Euplotes raikovi.</title>
        <authorList>
            <person name="Granberg M."/>
            <person name="Backman S."/>
            <person name="Lundmark E."/>
            <person name="Nilsson E."/>
            <person name="Karlsson E."/>
            <person name="Thelaus J."/>
            <person name="Ohrman C."/>
            <person name="Larkeryd A."/>
            <person name="Stenberg P."/>
        </authorList>
    </citation>
    <scope>NUCLEOTIDE SEQUENCE [LARGE SCALE GENOMIC DNA]</scope>
    <source>
        <strain evidence="1 2">FSC1006</strain>
    </source>
</reference>
<keyword evidence="2" id="KW-1185">Reference proteome</keyword>
<dbReference type="Proteomes" id="UP000029672">
    <property type="component" value="Chromosome"/>
</dbReference>
<evidence type="ECO:0000313" key="1">
    <source>
        <dbReference type="EMBL" id="AIT09114.1"/>
    </source>
</evidence>
<proteinExistence type="predicted"/>
<dbReference type="STRING" id="1547445.LO80_03450"/>
<dbReference type="AlphaFoldDB" id="A0A097ENH6"/>
<evidence type="ECO:0000313" key="2">
    <source>
        <dbReference type="Proteomes" id="UP000029672"/>
    </source>
</evidence>
<sequence length="71" mass="8585">MIFISESSLVKKIKEWLVTQNSWWECGYFDHKLGNYYCRILYIDEIFIATTEFQAVYKAGEHIWGKDNERK</sequence>
<accession>A0A097ENH6</accession>
<dbReference type="EMBL" id="CP009574">
    <property type="protein sequence ID" value="AIT09114.1"/>
    <property type="molecule type" value="Genomic_DNA"/>
</dbReference>